<feature type="compositionally biased region" description="Low complexity" evidence="1">
    <location>
        <begin position="171"/>
        <end position="193"/>
    </location>
</feature>
<reference evidence="3 4" key="1">
    <citation type="submission" date="2017-11" db="EMBL/GenBank/DDBJ databases">
        <title>De novo assembly and phasing of dikaryotic genomes from two isolates of Puccinia coronata f. sp. avenae, the causal agent of oat crown rust.</title>
        <authorList>
            <person name="Miller M.E."/>
            <person name="Zhang Y."/>
            <person name="Omidvar V."/>
            <person name="Sperschneider J."/>
            <person name="Schwessinger B."/>
            <person name="Raley C."/>
            <person name="Palmer J.M."/>
            <person name="Garnica D."/>
            <person name="Upadhyaya N."/>
            <person name="Rathjen J."/>
            <person name="Taylor J.M."/>
            <person name="Park R.F."/>
            <person name="Dodds P.N."/>
            <person name="Hirsch C.D."/>
            <person name="Kianian S.F."/>
            <person name="Figueroa M."/>
        </authorList>
    </citation>
    <scope>NUCLEOTIDE SEQUENCE [LARGE SCALE GENOMIC DNA]</scope>
    <source>
        <strain evidence="3">12NC29</strain>
    </source>
</reference>
<feature type="compositionally biased region" description="Low complexity" evidence="1">
    <location>
        <begin position="286"/>
        <end position="300"/>
    </location>
</feature>
<dbReference type="EMBL" id="PGCJ01000118">
    <property type="protein sequence ID" value="PLW46522.1"/>
    <property type="molecule type" value="Genomic_DNA"/>
</dbReference>
<dbReference type="Proteomes" id="UP000235388">
    <property type="component" value="Unassembled WGS sequence"/>
</dbReference>
<protein>
    <submittedName>
        <fullName evidence="3">Uncharacterized protein</fullName>
    </submittedName>
</protein>
<evidence type="ECO:0000313" key="4">
    <source>
        <dbReference type="Proteomes" id="UP000235388"/>
    </source>
</evidence>
<feature type="compositionally biased region" description="Low complexity" evidence="1">
    <location>
        <begin position="450"/>
        <end position="463"/>
    </location>
</feature>
<dbReference type="AlphaFoldDB" id="A0A2N5V940"/>
<feature type="compositionally biased region" description="Low complexity" evidence="1">
    <location>
        <begin position="385"/>
        <end position="401"/>
    </location>
</feature>
<comment type="caution">
    <text evidence="3">The sequence shown here is derived from an EMBL/GenBank/DDBJ whole genome shotgun (WGS) entry which is preliminary data.</text>
</comment>
<feature type="region of interest" description="Disordered" evidence="1">
    <location>
        <begin position="429"/>
        <end position="463"/>
    </location>
</feature>
<accession>A0A2N5V940</accession>
<organism evidence="3 4">
    <name type="scientific">Puccinia coronata f. sp. avenae</name>
    <dbReference type="NCBI Taxonomy" id="200324"/>
    <lineage>
        <taxon>Eukaryota</taxon>
        <taxon>Fungi</taxon>
        <taxon>Dikarya</taxon>
        <taxon>Basidiomycota</taxon>
        <taxon>Pucciniomycotina</taxon>
        <taxon>Pucciniomycetes</taxon>
        <taxon>Pucciniales</taxon>
        <taxon>Pucciniaceae</taxon>
        <taxon>Puccinia</taxon>
    </lineage>
</organism>
<feature type="compositionally biased region" description="Basic residues" evidence="1">
    <location>
        <begin position="301"/>
        <end position="316"/>
    </location>
</feature>
<feature type="compositionally biased region" description="Basic and acidic residues" evidence="1">
    <location>
        <begin position="89"/>
        <end position="99"/>
    </location>
</feature>
<gene>
    <name evidence="3" type="ORF">PCANC_08530</name>
    <name evidence="2" type="ORF">PCANC_11989</name>
</gene>
<feature type="compositionally biased region" description="Polar residues" evidence="1">
    <location>
        <begin position="247"/>
        <end position="262"/>
    </location>
</feature>
<evidence type="ECO:0000313" key="3">
    <source>
        <dbReference type="EMBL" id="PLW46522.1"/>
    </source>
</evidence>
<dbReference type="EMBL" id="PGCJ01000843">
    <property type="protein sequence ID" value="PLW17783.1"/>
    <property type="molecule type" value="Genomic_DNA"/>
</dbReference>
<evidence type="ECO:0000313" key="2">
    <source>
        <dbReference type="EMBL" id="PLW17783.1"/>
    </source>
</evidence>
<feature type="region of interest" description="Disordered" evidence="1">
    <location>
        <begin position="129"/>
        <end position="331"/>
    </location>
</feature>
<sequence>MHPQTKQVAFDIPTTHPNSPISKTMSGHPGQKPTGNPKPNAPPILALNHNGHVVAKNCNSGTPAKKAQQHPQHSKRGQQLVAKNPSHQADTHEVKTPDKTKVVKRFKMVSKSEWDVPGSTTSVSTVVTVTQTKQDGPTKHVSSSGSGSTGAANKKKNHNNNPEKNHHWKVTQTHPTTATGTSGTGANKSTTTGEPRRGPPHKATLTTVPPPTSTRQSPATGAGKKMNSATQQTTTGEPKRGPPYKATLTTRPYPTSTHQSAATGPGKKINNAAHQHRQQSSPPPTTATTTTKNQQQQANKHTGHRSSHANKSKRKPMDHNTSTTSTTTKEQMKYVHRFDHSQTKMSASDRLLMLHGQQHPMSEKHTITAGPGNQPSGGSLSHQALVPSSHTTSSSSSSNLIQPSQLLPQPFFLSSLELSKLSQIHNAHASFSPRGVQQQPSKGSVKVHVSRTTTSSLHHPPSS</sequence>
<evidence type="ECO:0000256" key="1">
    <source>
        <dbReference type="SAM" id="MobiDB-lite"/>
    </source>
</evidence>
<feature type="compositionally biased region" description="Polar residues" evidence="1">
    <location>
        <begin position="371"/>
        <end position="382"/>
    </location>
</feature>
<name>A0A2N5V940_9BASI</name>
<feature type="compositionally biased region" description="Polar residues" evidence="1">
    <location>
        <begin position="227"/>
        <end position="236"/>
    </location>
</feature>
<keyword evidence="4" id="KW-1185">Reference proteome</keyword>
<feature type="compositionally biased region" description="Polar residues" evidence="1">
    <location>
        <begin position="15"/>
        <end position="25"/>
    </location>
</feature>
<proteinExistence type="predicted"/>
<feature type="region of interest" description="Disordered" evidence="1">
    <location>
        <begin position="1"/>
        <end position="99"/>
    </location>
</feature>
<feature type="region of interest" description="Disordered" evidence="1">
    <location>
        <begin position="359"/>
        <end position="401"/>
    </location>
</feature>